<dbReference type="EMBL" id="JANJYI010000004">
    <property type="protein sequence ID" value="KAK2654628.1"/>
    <property type="molecule type" value="Genomic_DNA"/>
</dbReference>
<proteinExistence type="predicted"/>
<dbReference type="AlphaFoldDB" id="A0AAE0CL74"/>
<dbReference type="PANTHER" id="PTHR32166">
    <property type="entry name" value="OSJNBA0013A04.12 PROTEIN"/>
    <property type="match status" value="1"/>
</dbReference>
<sequence>MEGLGSLRTMKGPNFLGSMDKFTKSIEYSSLSDMYFPNNFDMQDIVVNIEFTKYNRKEGSFGKPLAVKGCLNNDDNYDPVQWWKMYGSQTPNLQRVAIRILSLTSSSSGCEKNLSTFEGIHTKKRNRLDVGRLNNLVYVKFNVELMNRHKRLRDKEKKVEVLEASVAINAYEWLVDDADEEVELDPETDDDMDEEIEVQFKSDEECADILGQGDLD</sequence>
<evidence type="ECO:0000259" key="1">
    <source>
        <dbReference type="Pfam" id="PF05699"/>
    </source>
</evidence>
<evidence type="ECO:0000313" key="3">
    <source>
        <dbReference type="Proteomes" id="UP001280121"/>
    </source>
</evidence>
<name>A0AAE0CL74_9ROSI</name>
<keyword evidence="3" id="KW-1185">Reference proteome</keyword>
<reference evidence="2" key="1">
    <citation type="journal article" date="2023" name="Plant J.">
        <title>Genome sequences and population genomics provide insights into the demographic history, inbreeding, and mutation load of two 'living fossil' tree species of Dipteronia.</title>
        <authorList>
            <person name="Feng Y."/>
            <person name="Comes H.P."/>
            <person name="Chen J."/>
            <person name="Zhu S."/>
            <person name="Lu R."/>
            <person name="Zhang X."/>
            <person name="Li P."/>
            <person name="Qiu J."/>
            <person name="Olsen K.M."/>
            <person name="Qiu Y."/>
        </authorList>
    </citation>
    <scope>NUCLEOTIDE SEQUENCE</scope>
    <source>
        <strain evidence="2">KIB01</strain>
    </source>
</reference>
<dbReference type="Pfam" id="PF05699">
    <property type="entry name" value="Dimer_Tnp_hAT"/>
    <property type="match status" value="1"/>
</dbReference>
<dbReference type="GO" id="GO:0046983">
    <property type="term" value="F:protein dimerization activity"/>
    <property type="evidence" value="ECO:0007669"/>
    <property type="project" value="InterPro"/>
</dbReference>
<feature type="domain" description="HAT C-terminal dimerisation" evidence="1">
    <location>
        <begin position="72"/>
        <end position="142"/>
    </location>
</feature>
<dbReference type="Proteomes" id="UP001280121">
    <property type="component" value="Unassembled WGS sequence"/>
</dbReference>
<dbReference type="InterPro" id="IPR012337">
    <property type="entry name" value="RNaseH-like_sf"/>
</dbReference>
<comment type="caution">
    <text evidence="2">The sequence shown here is derived from an EMBL/GenBank/DDBJ whole genome shotgun (WGS) entry which is preliminary data.</text>
</comment>
<evidence type="ECO:0000313" key="2">
    <source>
        <dbReference type="EMBL" id="KAK2654628.1"/>
    </source>
</evidence>
<accession>A0AAE0CL74</accession>
<dbReference type="SUPFAM" id="SSF53098">
    <property type="entry name" value="Ribonuclease H-like"/>
    <property type="match status" value="1"/>
</dbReference>
<protein>
    <recommendedName>
        <fullName evidence="1">HAT C-terminal dimerisation domain-containing protein</fullName>
    </recommendedName>
</protein>
<dbReference type="PANTHER" id="PTHR32166:SF74">
    <property type="entry name" value="OS05G0256350 PROTEIN"/>
    <property type="match status" value="1"/>
</dbReference>
<organism evidence="2 3">
    <name type="scientific">Dipteronia dyeriana</name>
    <dbReference type="NCBI Taxonomy" id="168575"/>
    <lineage>
        <taxon>Eukaryota</taxon>
        <taxon>Viridiplantae</taxon>
        <taxon>Streptophyta</taxon>
        <taxon>Embryophyta</taxon>
        <taxon>Tracheophyta</taxon>
        <taxon>Spermatophyta</taxon>
        <taxon>Magnoliopsida</taxon>
        <taxon>eudicotyledons</taxon>
        <taxon>Gunneridae</taxon>
        <taxon>Pentapetalae</taxon>
        <taxon>rosids</taxon>
        <taxon>malvids</taxon>
        <taxon>Sapindales</taxon>
        <taxon>Sapindaceae</taxon>
        <taxon>Hippocastanoideae</taxon>
        <taxon>Acereae</taxon>
        <taxon>Dipteronia</taxon>
    </lineage>
</organism>
<dbReference type="InterPro" id="IPR008906">
    <property type="entry name" value="HATC_C_dom"/>
</dbReference>
<gene>
    <name evidence="2" type="ORF">Ddye_014484</name>
</gene>